<dbReference type="Proteomes" id="UP000036959">
    <property type="component" value="Unassembled WGS sequence"/>
</dbReference>
<feature type="domain" description="HTH lysR-type" evidence="5">
    <location>
        <begin position="12"/>
        <end position="69"/>
    </location>
</feature>
<dbReference type="Gene3D" id="3.40.190.290">
    <property type="match status" value="1"/>
</dbReference>
<dbReference type="Pfam" id="PF00126">
    <property type="entry name" value="HTH_1"/>
    <property type="match status" value="1"/>
</dbReference>
<sequence length="313" mass="34282">MPISTRKTLQRIDLAELETFIAVAELGSFRAAAAQLNLSQPSVSGRVQRLETALHTKLLIRTTRYVAPTADGVLLLEGANRALDALGGLVDSFLQRAGQSRQRLSVAATPLIAALYMPALIRDYCARYTDVEVHLLDLRYPEILSALDSGEADMAVVSFDRADDRFTATPIASDEVLLVVPETHPLFGTGHARIDKLVGENLMLIDQYQPMFEMIQSAMNARNLAPPRTTTVSDVSTLTGMLDAGFGIALLSHNVAKRRRAPEGTLVHLDDVSLRRNYALVVSRKAERGTAALSFGDYLCRTLADRWPLRPGE</sequence>
<evidence type="ECO:0000256" key="1">
    <source>
        <dbReference type="ARBA" id="ARBA00009437"/>
    </source>
</evidence>
<keyword evidence="3" id="KW-0238">DNA-binding</keyword>
<dbReference type="PANTHER" id="PTHR30419">
    <property type="entry name" value="HTH-TYPE TRANSCRIPTIONAL REGULATOR YBHD"/>
    <property type="match status" value="1"/>
</dbReference>
<evidence type="ECO:0000256" key="2">
    <source>
        <dbReference type="ARBA" id="ARBA00023015"/>
    </source>
</evidence>
<organism evidence="6 7">
    <name type="scientific">Candidatus Burkholderia verschuerenii</name>
    <dbReference type="NCBI Taxonomy" id="242163"/>
    <lineage>
        <taxon>Bacteria</taxon>
        <taxon>Pseudomonadati</taxon>
        <taxon>Pseudomonadota</taxon>
        <taxon>Betaproteobacteria</taxon>
        <taxon>Burkholderiales</taxon>
        <taxon>Burkholderiaceae</taxon>
        <taxon>Burkholderia</taxon>
    </lineage>
</organism>
<dbReference type="SUPFAM" id="SSF46785">
    <property type="entry name" value="Winged helix' DNA-binding domain"/>
    <property type="match status" value="1"/>
</dbReference>
<dbReference type="SUPFAM" id="SSF53850">
    <property type="entry name" value="Periplasmic binding protein-like II"/>
    <property type="match status" value="1"/>
</dbReference>
<dbReference type="FunFam" id="1.10.10.10:FF:000001">
    <property type="entry name" value="LysR family transcriptional regulator"/>
    <property type="match status" value="1"/>
</dbReference>
<dbReference type="GO" id="GO:0005829">
    <property type="term" value="C:cytosol"/>
    <property type="evidence" value="ECO:0007669"/>
    <property type="project" value="TreeGrafter"/>
</dbReference>
<comment type="caution">
    <text evidence="6">The sequence shown here is derived from an EMBL/GenBank/DDBJ whole genome shotgun (WGS) entry which is preliminary data.</text>
</comment>
<dbReference type="InterPro" id="IPR036390">
    <property type="entry name" value="WH_DNA-bd_sf"/>
</dbReference>
<evidence type="ECO:0000313" key="7">
    <source>
        <dbReference type="Proteomes" id="UP000036959"/>
    </source>
</evidence>
<dbReference type="InterPro" id="IPR005119">
    <property type="entry name" value="LysR_subst-bd"/>
</dbReference>
<reference evidence="7" key="1">
    <citation type="submission" date="2015-06" db="EMBL/GenBank/DDBJ databases">
        <title>Comparative genomics of Burkholderia leaf nodule symbionts.</title>
        <authorList>
            <person name="Carlier A."/>
            <person name="Eberl L."/>
            <person name="Pinto-Carbo M."/>
        </authorList>
    </citation>
    <scope>NUCLEOTIDE SEQUENCE [LARGE SCALE GENOMIC DNA]</scope>
    <source>
        <strain evidence="7">UZHbot4</strain>
    </source>
</reference>
<dbReference type="OrthoDB" id="8675247at2"/>
<comment type="similarity">
    <text evidence="1">Belongs to the LysR transcriptional regulatory family.</text>
</comment>
<dbReference type="EMBL" id="LFJJ01000032">
    <property type="protein sequence ID" value="KND61123.1"/>
    <property type="molecule type" value="Genomic_DNA"/>
</dbReference>
<dbReference type="PATRIC" id="fig|242163.4.peg.4480"/>
<evidence type="ECO:0000256" key="4">
    <source>
        <dbReference type="ARBA" id="ARBA00023163"/>
    </source>
</evidence>
<keyword evidence="2" id="KW-0805">Transcription regulation</keyword>
<evidence type="ECO:0000259" key="5">
    <source>
        <dbReference type="PROSITE" id="PS50931"/>
    </source>
</evidence>
<dbReference type="InterPro" id="IPR036388">
    <property type="entry name" value="WH-like_DNA-bd_sf"/>
</dbReference>
<dbReference type="GO" id="GO:0003677">
    <property type="term" value="F:DNA binding"/>
    <property type="evidence" value="ECO:0007669"/>
    <property type="project" value="UniProtKB-KW"/>
</dbReference>
<keyword evidence="4" id="KW-0804">Transcription</keyword>
<gene>
    <name evidence="6" type="ORF">BVER_02943c</name>
</gene>
<proteinExistence type="inferred from homology"/>
<name>A0A0L0MFM6_9BURK</name>
<evidence type="ECO:0000256" key="3">
    <source>
        <dbReference type="ARBA" id="ARBA00023125"/>
    </source>
</evidence>
<dbReference type="Pfam" id="PF03466">
    <property type="entry name" value="LysR_substrate"/>
    <property type="match status" value="1"/>
</dbReference>
<dbReference type="CDD" id="cd05466">
    <property type="entry name" value="PBP2_LTTR_substrate"/>
    <property type="match status" value="1"/>
</dbReference>
<keyword evidence="7" id="KW-1185">Reference proteome</keyword>
<dbReference type="GO" id="GO:0003700">
    <property type="term" value="F:DNA-binding transcription factor activity"/>
    <property type="evidence" value="ECO:0007669"/>
    <property type="project" value="InterPro"/>
</dbReference>
<dbReference type="InterPro" id="IPR050950">
    <property type="entry name" value="HTH-type_LysR_regulators"/>
</dbReference>
<dbReference type="PROSITE" id="PS50931">
    <property type="entry name" value="HTH_LYSR"/>
    <property type="match status" value="1"/>
</dbReference>
<accession>A0A0L0MFM6</accession>
<evidence type="ECO:0000313" key="6">
    <source>
        <dbReference type="EMBL" id="KND61123.1"/>
    </source>
</evidence>
<dbReference type="PRINTS" id="PR00039">
    <property type="entry name" value="HTHLYSR"/>
</dbReference>
<dbReference type="Gene3D" id="1.10.10.10">
    <property type="entry name" value="Winged helix-like DNA-binding domain superfamily/Winged helix DNA-binding domain"/>
    <property type="match status" value="1"/>
</dbReference>
<protein>
    <submittedName>
        <fullName evidence="6">LysR family transcriptional regulator YbhD</fullName>
    </submittedName>
</protein>
<dbReference type="RefSeq" id="WP_050452976.1">
    <property type="nucleotide sequence ID" value="NZ_LFJJ01000032.1"/>
</dbReference>
<dbReference type="AlphaFoldDB" id="A0A0L0MFM6"/>
<dbReference type="InterPro" id="IPR000847">
    <property type="entry name" value="LysR_HTH_N"/>
</dbReference>